<dbReference type="PROSITE" id="PS00141">
    <property type="entry name" value="ASP_PROTEASE"/>
    <property type="match status" value="2"/>
</dbReference>
<keyword evidence="4 9" id="KW-0378">Hydrolase</keyword>
<dbReference type="PANTHER" id="PTHR47966:SF51">
    <property type="entry name" value="BETA-SITE APP-CLEAVING ENZYME, ISOFORM A-RELATED"/>
    <property type="match status" value="1"/>
</dbReference>
<feature type="disulfide bond" evidence="8">
    <location>
        <begin position="355"/>
        <end position="392"/>
    </location>
</feature>
<dbReference type="Gene3D" id="2.40.70.10">
    <property type="entry name" value="Acid Proteases"/>
    <property type="match status" value="2"/>
</dbReference>
<dbReference type="FunFam" id="2.40.70.10:FF:000002">
    <property type="entry name" value="Vacuolar aspartic proteinase"/>
    <property type="match status" value="1"/>
</dbReference>
<dbReference type="PRINTS" id="PR00792">
    <property type="entry name" value="PEPSIN"/>
</dbReference>
<feature type="disulfide bond" evidence="8">
    <location>
        <begin position="147"/>
        <end position="154"/>
    </location>
</feature>
<evidence type="ECO:0000256" key="5">
    <source>
        <dbReference type="ARBA" id="ARBA00023157"/>
    </source>
</evidence>
<keyword evidence="10" id="KW-0812">Transmembrane</keyword>
<keyword evidence="10" id="KW-1133">Transmembrane helix</keyword>
<sequence>MLKFFLTNTESMNNMNHGCLSIIIDQDVLVFKFQIFQPPLSTMYTSNCFYLILLLLFTVMATLVQCNDDFLRVKLYKVDSVRKQLGGITKSYGQSHRRFGSNINSEPLTNFLDAQYYGPITIGTPPQTFNVLFDTGSSNLWVPSKHCSILNIACKLHNKYNMVKSSTYKKNGTEFSICYGTGSLKGYLSTDVVSMAGFSIFHQTFAEAIDEPGLTFVLAKFDGILGLGYPSISVDGVVPPFYNMIDQDIIKNPVFSFYFSRDPSEIPGGELIFGGSDPEKYTGNFTYVPVSRQGYWQFGFDEVTVGKTLVLSGGNIQAIADTGTSLITGPNNYIKQINKLIGATALSGGEYRIPCNKIDKLPTVSFVITGTTFNLEGKDYVLKFKQNKTDKCITGFMGFAEKFWILGDVFIGRYYTEFDLGNKRIGFANCKHV</sequence>
<reference evidence="12 13" key="1">
    <citation type="submission" date="2019-08" db="EMBL/GenBank/DDBJ databases">
        <authorList>
            <person name="Alioto T."/>
            <person name="Alioto T."/>
            <person name="Gomez Garrido J."/>
        </authorList>
    </citation>
    <scope>NUCLEOTIDE SEQUENCE [LARGE SCALE GENOMIC DNA]</scope>
</reference>
<accession>A0A5E4NA25</accession>
<evidence type="ECO:0000256" key="6">
    <source>
        <dbReference type="ARBA" id="ARBA00023180"/>
    </source>
</evidence>
<proteinExistence type="inferred from homology"/>
<evidence type="ECO:0000256" key="10">
    <source>
        <dbReference type="SAM" id="Phobius"/>
    </source>
</evidence>
<dbReference type="Pfam" id="PF00026">
    <property type="entry name" value="Asp"/>
    <property type="match status" value="1"/>
</dbReference>
<feature type="transmembrane region" description="Helical" evidence="10">
    <location>
        <begin position="44"/>
        <end position="64"/>
    </location>
</feature>
<dbReference type="EMBL" id="CABPRJ010001920">
    <property type="protein sequence ID" value="VVC41544.1"/>
    <property type="molecule type" value="Genomic_DNA"/>
</dbReference>
<protein>
    <submittedName>
        <fullName evidence="12">Aspartic peptidase, active site,Aspartic peptidase domain,Aspartic peptidase A1 family,Peptidase</fullName>
    </submittedName>
</protein>
<dbReference type="InterPro" id="IPR033121">
    <property type="entry name" value="PEPTIDASE_A1"/>
</dbReference>
<evidence type="ECO:0000313" key="13">
    <source>
        <dbReference type="Proteomes" id="UP000325440"/>
    </source>
</evidence>
<dbReference type="FunFam" id="2.40.70.10:FF:000149">
    <property type="entry name" value="Uncharacterized protein"/>
    <property type="match status" value="1"/>
</dbReference>
<keyword evidence="6" id="KW-0325">Glycoprotein</keyword>
<comment type="similarity">
    <text evidence="1 9">Belongs to the peptidase A1 family.</text>
</comment>
<dbReference type="OrthoDB" id="771136at2759"/>
<dbReference type="SUPFAM" id="SSF50630">
    <property type="entry name" value="Acid proteases"/>
    <property type="match status" value="1"/>
</dbReference>
<evidence type="ECO:0000256" key="3">
    <source>
        <dbReference type="ARBA" id="ARBA00022750"/>
    </source>
</evidence>
<dbReference type="GO" id="GO:0004190">
    <property type="term" value="F:aspartic-type endopeptidase activity"/>
    <property type="evidence" value="ECO:0007669"/>
    <property type="project" value="UniProtKB-KW"/>
</dbReference>
<dbReference type="GO" id="GO:0006508">
    <property type="term" value="P:proteolysis"/>
    <property type="evidence" value="ECO:0007669"/>
    <property type="project" value="UniProtKB-KW"/>
</dbReference>
<keyword evidence="10" id="KW-0472">Membrane</keyword>
<evidence type="ECO:0000256" key="4">
    <source>
        <dbReference type="ARBA" id="ARBA00022801"/>
    </source>
</evidence>
<gene>
    <name evidence="12" type="ORF">CINCED_3A019769</name>
</gene>
<evidence type="ECO:0000256" key="9">
    <source>
        <dbReference type="RuleBase" id="RU000454"/>
    </source>
</evidence>
<keyword evidence="2 9" id="KW-0645">Protease</keyword>
<keyword evidence="3 9" id="KW-0064">Aspartyl protease</keyword>
<dbReference type="InterPro" id="IPR001969">
    <property type="entry name" value="Aspartic_peptidase_AS"/>
</dbReference>
<feature type="domain" description="Peptidase A1" evidence="11">
    <location>
        <begin position="116"/>
        <end position="428"/>
    </location>
</feature>
<dbReference type="AlphaFoldDB" id="A0A5E4NA25"/>
<name>A0A5E4NA25_9HEMI</name>
<evidence type="ECO:0000256" key="1">
    <source>
        <dbReference type="ARBA" id="ARBA00007447"/>
    </source>
</evidence>
<evidence type="ECO:0000256" key="2">
    <source>
        <dbReference type="ARBA" id="ARBA00022670"/>
    </source>
</evidence>
<organism evidence="12 13">
    <name type="scientific">Cinara cedri</name>
    <dbReference type="NCBI Taxonomy" id="506608"/>
    <lineage>
        <taxon>Eukaryota</taxon>
        <taxon>Metazoa</taxon>
        <taxon>Ecdysozoa</taxon>
        <taxon>Arthropoda</taxon>
        <taxon>Hexapoda</taxon>
        <taxon>Insecta</taxon>
        <taxon>Pterygota</taxon>
        <taxon>Neoptera</taxon>
        <taxon>Paraneoptera</taxon>
        <taxon>Hemiptera</taxon>
        <taxon>Sternorrhyncha</taxon>
        <taxon>Aphidomorpha</taxon>
        <taxon>Aphidoidea</taxon>
        <taxon>Aphididae</taxon>
        <taxon>Lachninae</taxon>
        <taxon>Cinara</taxon>
    </lineage>
</organism>
<evidence type="ECO:0000256" key="8">
    <source>
        <dbReference type="PIRSR" id="PIRSR601461-2"/>
    </source>
</evidence>
<dbReference type="InterPro" id="IPR001461">
    <property type="entry name" value="Aspartic_peptidase_A1"/>
</dbReference>
<dbReference type="Gene3D" id="2.60.40.1960">
    <property type="match status" value="1"/>
</dbReference>
<evidence type="ECO:0000256" key="7">
    <source>
        <dbReference type="PIRSR" id="PIRSR601461-1"/>
    </source>
</evidence>
<keyword evidence="13" id="KW-1185">Reference proteome</keyword>
<feature type="active site" evidence="7">
    <location>
        <position position="134"/>
    </location>
</feature>
<dbReference type="Proteomes" id="UP000325440">
    <property type="component" value="Unassembled WGS sequence"/>
</dbReference>
<dbReference type="InterPro" id="IPR021109">
    <property type="entry name" value="Peptidase_aspartic_dom_sf"/>
</dbReference>
<dbReference type="PANTHER" id="PTHR47966">
    <property type="entry name" value="BETA-SITE APP-CLEAVING ENZYME, ISOFORM A-RELATED"/>
    <property type="match status" value="1"/>
</dbReference>
<dbReference type="PROSITE" id="PS51767">
    <property type="entry name" value="PEPTIDASE_A1"/>
    <property type="match status" value="1"/>
</dbReference>
<evidence type="ECO:0000313" key="12">
    <source>
        <dbReference type="EMBL" id="VVC41544.1"/>
    </source>
</evidence>
<feature type="active site" evidence="7">
    <location>
        <position position="321"/>
    </location>
</feature>
<evidence type="ECO:0000259" key="11">
    <source>
        <dbReference type="PROSITE" id="PS51767"/>
    </source>
</evidence>
<keyword evidence="5 8" id="KW-1015">Disulfide bond</keyword>